<protein>
    <recommendedName>
        <fullName evidence="3">Serine-threonine/tyrosine-protein kinase catalytic domain-containing protein</fullName>
    </recommendedName>
</protein>
<sequence>MNKDQSITHLRKCNQECNQEYGDHLRHNCKPCNSTSFKNDFDEWTRGNDTCYYKKVIETIDFKILTKCQKVVLVLFIMLRGNDELLNGINGIKKVDCIGDINKDFLNEMSIHRKTMDTFSSIRFYDITKDPETRKYMMVIEYAKDGNLRNYLSYLIRLAIGFREFRNVFGVLPYIAPEVLGGKDIQRLMSICNEIITGLPMSLKICNGLHGCWDARLDKYNNEITIPIKEAEEVSKNQETIDTTTTTSLNYKTRPQAIYTSRPLNFLNLPKPINKPNFEKNLKN</sequence>
<dbReference type="Proteomes" id="UP000266861">
    <property type="component" value="Unassembled WGS sequence"/>
</dbReference>
<organism evidence="1 2">
    <name type="scientific">Diversispora epigaea</name>
    <dbReference type="NCBI Taxonomy" id="1348612"/>
    <lineage>
        <taxon>Eukaryota</taxon>
        <taxon>Fungi</taxon>
        <taxon>Fungi incertae sedis</taxon>
        <taxon>Mucoromycota</taxon>
        <taxon>Glomeromycotina</taxon>
        <taxon>Glomeromycetes</taxon>
        <taxon>Diversisporales</taxon>
        <taxon>Diversisporaceae</taxon>
        <taxon>Diversispora</taxon>
    </lineage>
</organism>
<dbReference type="AlphaFoldDB" id="A0A397I9Z8"/>
<dbReference type="EMBL" id="PQFF01000253">
    <property type="protein sequence ID" value="RHZ69973.1"/>
    <property type="molecule type" value="Genomic_DNA"/>
</dbReference>
<evidence type="ECO:0000313" key="2">
    <source>
        <dbReference type="Proteomes" id="UP000266861"/>
    </source>
</evidence>
<name>A0A397I9Z8_9GLOM</name>
<comment type="caution">
    <text evidence="1">The sequence shown here is derived from an EMBL/GenBank/DDBJ whole genome shotgun (WGS) entry which is preliminary data.</text>
</comment>
<accession>A0A397I9Z8</accession>
<dbReference type="OrthoDB" id="6718656at2759"/>
<dbReference type="InterPro" id="IPR011009">
    <property type="entry name" value="Kinase-like_dom_sf"/>
</dbReference>
<evidence type="ECO:0000313" key="1">
    <source>
        <dbReference type="EMBL" id="RHZ69973.1"/>
    </source>
</evidence>
<proteinExistence type="predicted"/>
<gene>
    <name evidence="1" type="ORF">Glove_276g92</name>
</gene>
<reference evidence="1 2" key="1">
    <citation type="submission" date="2018-08" db="EMBL/GenBank/DDBJ databases">
        <title>Genome and evolution of the arbuscular mycorrhizal fungus Diversispora epigaea (formerly Glomus versiforme) and its bacterial endosymbionts.</title>
        <authorList>
            <person name="Sun X."/>
            <person name="Fei Z."/>
            <person name="Harrison M."/>
        </authorList>
    </citation>
    <scope>NUCLEOTIDE SEQUENCE [LARGE SCALE GENOMIC DNA]</scope>
    <source>
        <strain evidence="1 2">IT104</strain>
    </source>
</reference>
<keyword evidence="2" id="KW-1185">Reference proteome</keyword>
<dbReference type="SUPFAM" id="SSF56112">
    <property type="entry name" value="Protein kinase-like (PK-like)"/>
    <property type="match status" value="1"/>
</dbReference>
<evidence type="ECO:0008006" key="3">
    <source>
        <dbReference type="Google" id="ProtNLM"/>
    </source>
</evidence>